<name>A0AC34QPX7_9BILA</name>
<dbReference type="Proteomes" id="UP000887576">
    <property type="component" value="Unplaced"/>
</dbReference>
<sequence>MSASYYSYTQKSEVITYPDGSMPLYLKKFENLNELEKKLRYLVISNIQDLKMDQVQYALTHAIVVLNDSSPFLSNDAREMISEERSKYSLALLRYLQNKLGTESGTKVFGDTIGFISGLYRKTEVNKAYCAYRHFVSCDSWVQNKMMKQLLLDVQ</sequence>
<evidence type="ECO:0000313" key="1">
    <source>
        <dbReference type="Proteomes" id="UP000887576"/>
    </source>
</evidence>
<evidence type="ECO:0000313" key="2">
    <source>
        <dbReference type="WBParaSite" id="JU765_v2.g18216.t1"/>
    </source>
</evidence>
<reference evidence="2" key="1">
    <citation type="submission" date="2022-11" db="UniProtKB">
        <authorList>
            <consortium name="WormBaseParasite"/>
        </authorList>
    </citation>
    <scope>IDENTIFICATION</scope>
</reference>
<accession>A0AC34QPX7</accession>
<organism evidence="1 2">
    <name type="scientific">Panagrolaimus sp. JU765</name>
    <dbReference type="NCBI Taxonomy" id="591449"/>
    <lineage>
        <taxon>Eukaryota</taxon>
        <taxon>Metazoa</taxon>
        <taxon>Ecdysozoa</taxon>
        <taxon>Nematoda</taxon>
        <taxon>Chromadorea</taxon>
        <taxon>Rhabditida</taxon>
        <taxon>Tylenchina</taxon>
        <taxon>Panagrolaimomorpha</taxon>
        <taxon>Panagrolaimoidea</taxon>
        <taxon>Panagrolaimidae</taxon>
        <taxon>Panagrolaimus</taxon>
    </lineage>
</organism>
<proteinExistence type="predicted"/>
<protein>
    <submittedName>
        <fullName evidence="2">NR LBD domain-containing protein</fullName>
    </submittedName>
</protein>
<dbReference type="WBParaSite" id="JU765_v2.g18216.t1">
    <property type="protein sequence ID" value="JU765_v2.g18216.t1"/>
    <property type="gene ID" value="JU765_v2.g18216"/>
</dbReference>